<keyword evidence="1" id="KW-0863">Zinc-finger</keyword>
<feature type="region of interest" description="Disordered" evidence="2">
    <location>
        <begin position="308"/>
        <end position="333"/>
    </location>
</feature>
<evidence type="ECO:0000256" key="1">
    <source>
        <dbReference type="PROSITE-ProRule" id="PRU00325"/>
    </source>
</evidence>
<feature type="domain" description="SWIM-type" evidence="3">
    <location>
        <begin position="261"/>
        <end position="292"/>
    </location>
</feature>
<keyword evidence="1" id="KW-0479">Metal-binding</keyword>
<dbReference type="PROSITE" id="PS50966">
    <property type="entry name" value="ZF_SWIM"/>
    <property type="match status" value="1"/>
</dbReference>
<accession>W2Y272</accession>
<evidence type="ECO:0000313" key="4">
    <source>
        <dbReference type="EMBL" id="ETP28718.1"/>
    </source>
</evidence>
<dbReference type="Proteomes" id="UP000018948">
    <property type="component" value="Unassembled WGS sequence"/>
</dbReference>
<dbReference type="AlphaFoldDB" id="W2Y272"/>
<evidence type="ECO:0000313" key="5">
    <source>
        <dbReference type="Proteomes" id="UP000018948"/>
    </source>
</evidence>
<dbReference type="GO" id="GO:0008270">
    <property type="term" value="F:zinc ion binding"/>
    <property type="evidence" value="ECO:0007669"/>
    <property type="project" value="UniProtKB-KW"/>
</dbReference>
<proteinExistence type="predicted"/>
<evidence type="ECO:0000259" key="3">
    <source>
        <dbReference type="PROSITE" id="PS50966"/>
    </source>
</evidence>
<comment type="caution">
    <text evidence="4">The sequence shown here is derived from an EMBL/GenBank/DDBJ whole genome shotgun (WGS) entry which is preliminary data.</text>
</comment>
<dbReference type="EMBL" id="ANIY01004549">
    <property type="protein sequence ID" value="ETP28718.1"/>
    <property type="molecule type" value="Genomic_DNA"/>
</dbReference>
<evidence type="ECO:0000256" key="2">
    <source>
        <dbReference type="SAM" id="MobiDB-lite"/>
    </source>
</evidence>
<keyword evidence="1" id="KW-0862">Zinc</keyword>
<reference evidence="4 5" key="1">
    <citation type="submission" date="2013-11" db="EMBL/GenBank/DDBJ databases">
        <title>The Genome Sequence of Phytophthora parasitica P10297.</title>
        <authorList>
            <consortium name="The Broad Institute Genomics Platform"/>
            <person name="Russ C."/>
            <person name="Tyler B."/>
            <person name="Panabieres F."/>
            <person name="Shan W."/>
            <person name="Tripathy S."/>
            <person name="Grunwald N."/>
            <person name="Machado M."/>
            <person name="Johnson C.S."/>
            <person name="Walker B."/>
            <person name="Young S.K."/>
            <person name="Zeng Q."/>
            <person name="Gargeya S."/>
            <person name="Fitzgerald M."/>
            <person name="Haas B."/>
            <person name="Abouelleil A."/>
            <person name="Allen A.W."/>
            <person name="Alvarado L."/>
            <person name="Arachchi H.M."/>
            <person name="Berlin A.M."/>
            <person name="Chapman S.B."/>
            <person name="Gainer-Dewar J."/>
            <person name="Goldberg J."/>
            <person name="Griggs A."/>
            <person name="Gujja S."/>
            <person name="Hansen M."/>
            <person name="Howarth C."/>
            <person name="Imamovic A."/>
            <person name="Ireland A."/>
            <person name="Larimer J."/>
            <person name="McCowan C."/>
            <person name="Murphy C."/>
            <person name="Pearson M."/>
            <person name="Poon T.W."/>
            <person name="Priest M."/>
            <person name="Roberts A."/>
            <person name="Saif S."/>
            <person name="Shea T."/>
            <person name="Sisk P."/>
            <person name="Sykes S."/>
            <person name="Wortman J."/>
            <person name="Nusbaum C."/>
            <person name="Birren B."/>
        </authorList>
    </citation>
    <scope>NUCLEOTIDE SEQUENCE [LARGE SCALE GENOMIC DNA]</scope>
    <source>
        <strain evidence="4 5">P10297</strain>
    </source>
</reference>
<gene>
    <name evidence="4" type="ORF">F442_22017</name>
</gene>
<protein>
    <recommendedName>
        <fullName evidence="3">SWIM-type domain-containing protein</fullName>
    </recommendedName>
</protein>
<dbReference type="InterPro" id="IPR007527">
    <property type="entry name" value="Znf_SWIM"/>
</dbReference>
<sequence>MLRRMYTTVTTKQLAVRFGMGDADKAQRNAVDAVLGVDNELVNLMCYFYVAAKIYKHTRGISIGLAARVFRDIVAMHYATSADELSHIQKRCLEEWQTLPQLCAFASYFSATWLNSPFHRWQAFFTPKGFAATNNPVEQFNRAIKRNYTLRACLKWAHLSTSFCSAYDPMESVAARSPLLFNHMRKAGSLREVSPEKHSIGFLTGAMTPATNTNVVHAVSDRMERVYDPQDRRTKEALPVTACVSTQKARMETAGMPGSGWEVDVDLKICGCRIFFKSGYCIHLIHALSVRNRLDIFCRTRLVYRGRNKARRAQTEQQNAGRPANNGRALQLD</sequence>
<organism evidence="4 5">
    <name type="scientific">Phytophthora nicotianae P10297</name>
    <dbReference type="NCBI Taxonomy" id="1317064"/>
    <lineage>
        <taxon>Eukaryota</taxon>
        <taxon>Sar</taxon>
        <taxon>Stramenopiles</taxon>
        <taxon>Oomycota</taxon>
        <taxon>Peronosporomycetes</taxon>
        <taxon>Peronosporales</taxon>
        <taxon>Peronosporaceae</taxon>
        <taxon>Phytophthora</taxon>
    </lineage>
</organism>
<dbReference type="OrthoDB" id="93803at2759"/>
<name>W2Y272_PHYNI</name>